<dbReference type="RefSeq" id="WP_051489313.1">
    <property type="nucleotide sequence ID" value="NZ_JALZ01000004.1"/>
</dbReference>
<dbReference type="AlphaFoldDB" id="X7EK48"/>
<accession>X7EK48</accession>
<organism evidence="1 2">
    <name type="scientific">Roseivivax halodurans JCM 10272</name>
    <dbReference type="NCBI Taxonomy" id="1449350"/>
    <lineage>
        <taxon>Bacteria</taxon>
        <taxon>Pseudomonadati</taxon>
        <taxon>Pseudomonadota</taxon>
        <taxon>Alphaproteobacteria</taxon>
        <taxon>Rhodobacterales</taxon>
        <taxon>Roseobacteraceae</taxon>
        <taxon>Roseivivax</taxon>
    </lineage>
</organism>
<name>X7EK48_9RHOB</name>
<dbReference type="eggNOG" id="ENOG50338J8">
    <property type="taxonomic scope" value="Bacteria"/>
</dbReference>
<dbReference type="OrthoDB" id="7728363at2"/>
<protein>
    <submittedName>
        <fullName evidence="1">Uncharacterized protein</fullName>
    </submittedName>
</protein>
<dbReference type="EMBL" id="JALZ01000004">
    <property type="protein sequence ID" value="ETX15518.1"/>
    <property type="molecule type" value="Genomic_DNA"/>
</dbReference>
<reference evidence="1 2" key="1">
    <citation type="submission" date="2014-01" db="EMBL/GenBank/DDBJ databases">
        <title>Roseivivax halodurans JCM 10272 Genome Sequencing.</title>
        <authorList>
            <person name="Lai Q."/>
            <person name="Li G."/>
            <person name="Shao Z."/>
        </authorList>
    </citation>
    <scope>NUCLEOTIDE SEQUENCE [LARGE SCALE GENOMIC DNA]</scope>
    <source>
        <strain evidence="1 2">JCM 10272</strain>
    </source>
</reference>
<proteinExistence type="predicted"/>
<comment type="caution">
    <text evidence="1">The sequence shown here is derived from an EMBL/GenBank/DDBJ whole genome shotgun (WGS) entry which is preliminary data.</text>
</comment>
<keyword evidence="2" id="KW-1185">Reference proteome</keyword>
<sequence length="154" mass="17037">MIRGLDRQDRRRKWRYKVLITPIKSETRGCNVGLVAAKRIVQDKGPDFMTAAEILGGPAALRRCARVFSDIKTAGTLSRRMKRELVWLHRLLTLDLGGDPVSMDAACFAAIEPDDPRVHGICRAADFLDDLLVEIAADNPACDIIPPWISPCAA</sequence>
<dbReference type="Proteomes" id="UP000022447">
    <property type="component" value="Unassembled WGS sequence"/>
</dbReference>
<dbReference type="STRING" id="1449350.OCH239_13770"/>
<evidence type="ECO:0000313" key="2">
    <source>
        <dbReference type="Proteomes" id="UP000022447"/>
    </source>
</evidence>
<gene>
    <name evidence="1" type="ORF">OCH239_13770</name>
</gene>
<evidence type="ECO:0000313" key="1">
    <source>
        <dbReference type="EMBL" id="ETX15518.1"/>
    </source>
</evidence>